<dbReference type="InterPro" id="IPR006379">
    <property type="entry name" value="HAD-SF_hydro_IIB"/>
</dbReference>
<gene>
    <name evidence="1" type="ORF">AB0I48_14550</name>
</gene>
<sequence length="275" mass="28693">MTRNIFDAGRPMMVALDIDGTLHAARDTDPRAHETISVAVRAAVRAVVASGSHVVLCTGRLSPATLPFLRELDIASGFAVCSNGAVLIDAATGQVVEQVRFDLMTPVAILRERLPGAIFVSENPGVGVRATDRVDDADMHHGTIELVDIDELAAAPTTRLAVHWPGHSGTALAATLAEIDLPGIRCCCYPDESLADLTAVGVSKAAMLEKLRVALGVSTTQTLAIGDGVNDLEMLSWAAHGIAMGNSPAPVLAAADEICPSADQDGSAIALSRWF</sequence>
<dbReference type="PROSITE" id="PS01229">
    <property type="entry name" value="COF_2"/>
    <property type="match status" value="1"/>
</dbReference>
<reference evidence="1 2" key="1">
    <citation type="submission" date="2024-06" db="EMBL/GenBank/DDBJ databases">
        <title>The Natural Products Discovery Center: Release of the First 8490 Sequenced Strains for Exploring Actinobacteria Biosynthetic Diversity.</title>
        <authorList>
            <person name="Kalkreuter E."/>
            <person name="Kautsar S.A."/>
            <person name="Yang D."/>
            <person name="Bader C.D."/>
            <person name="Teijaro C.N."/>
            <person name="Fluegel L."/>
            <person name="Davis C.M."/>
            <person name="Simpson J.R."/>
            <person name="Lauterbach L."/>
            <person name="Steele A.D."/>
            <person name="Gui C."/>
            <person name="Meng S."/>
            <person name="Li G."/>
            <person name="Viehrig K."/>
            <person name="Ye F."/>
            <person name="Su P."/>
            <person name="Kiefer A.F."/>
            <person name="Nichols A."/>
            <person name="Cepeda A.J."/>
            <person name="Yan W."/>
            <person name="Fan B."/>
            <person name="Jiang Y."/>
            <person name="Adhikari A."/>
            <person name="Zheng C.-J."/>
            <person name="Schuster L."/>
            <person name="Cowan T.M."/>
            <person name="Smanski M.J."/>
            <person name="Chevrette M.G."/>
            <person name="De Carvalho L.P.S."/>
            <person name="Shen B."/>
        </authorList>
    </citation>
    <scope>NUCLEOTIDE SEQUENCE [LARGE SCALE GENOMIC DNA]</scope>
    <source>
        <strain evidence="1 2">NPDC050403</strain>
    </source>
</reference>
<proteinExistence type="predicted"/>
<accession>A0ABV3FTQ7</accession>
<dbReference type="Gene3D" id="3.40.50.1000">
    <property type="entry name" value="HAD superfamily/HAD-like"/>
    <property type="match status" value="1"/>
</dbReference>
<evidence type="ECO:0000313" key="2">
    <source>
        <dbReference type="Proteomes" id="UP001551695"/>
    </source>
</evidence>
<dbReference type="Gene3D" id="3.30.1240.10">
    <property type="match status" value="1"/>
</dbReference>
<dbReference type="PANTHER" id="PTHR10000:SF8">
    <property type="entry name" value="HAD SUPERFAMILY HYDROLASE-LIKE, TYPE 3"/>
    <property type="match status" value="1"/>
</dbReference>
<keyword evidence="1" id="KW-0378">Hydrolase</keyword>
<name>A0ABV3FTQ7_9NOCA</name>
<dbReference type="GO" id="GO:0016787">
    <property type="term" value="F:hydrolase activity"/>
    <property type="evidence" value="ECO:0007669"/>
    <property type="project" value="UniProtKB-KW"/>
</dbReference>
<organism evidence="1 2">
    <name type="scientific">Nocardia aurea</name>
    <dbReference type="NCBI Taxonomy" id="2144174"/>
    <lineage>
        <taxon>Bacteria</taxon>
        <taxon>Bacillati</taxon>
        <taxon>Actinomycetota</taxon>
        <taxon>Actinomycetes</taxon>
        <taxon>Mycobacteriales</taxon>
        <taxon>Nocardiaceae</taxon>
        <taxon>Nocardia</taxon>
    </lineage>
</organism>
<dbReference type="RefSeq" id="WP_355087191.1">
    <property type="nucleotide sequence ID" value="NZ_JBEXKW010000030.1"/>
</dbReference>
<dbReference type="Proteomes" id="UP001551695">
    <property type="component" value="Unassembled WGS sequence"/>
</dbReference>
<dbReference type="PANTHER" id="PTHR10000">
    <property type="entry name" value="PHOSPHOSERINE PHOSPHATASE"/>
    <property type="match status" value="1"/>
</dbReference>
<keyword evidence="2" id="KW-1185">Reference proteome</keyword>
<dbReference type="NCBIfam" id="TIGR01484">
    <property type="entry name" value="HAD-SF-IIB"/>
    <property type="match status" value="1"/>
</dbReference>
<dbReference type="InterPro" id="IPR023214">
    <property type="entry name" value="HAD_sf"/>
</dbReference>
<dbReference type="InterPro" id="IPR036412">
    <property type="entry name" value="HAD-like_sf"/>
</dbReference>
<dbReference type="SUPFAM" id="SSF56784">
    <property type="entry name" value="HAD-like"/>
    <property type="match status" value="1"/>
</dbReference>
<dbReference type="Pfam" id="PF08282">
    <property type="entry name" value="Hydrolase_3"/>
    <property type="match status" value="2"/>
</dbReference>
<protein>
    <submittedName>
        <fullName evidence="1">HAD-IIB family hydrolase</fullName>
    </submittedName>
</protein>
<comment type="caution">
    <text evidence="1">The sequence shown here is derived from an EMBL/GenBank/DDBJ whole genome shotgun (WGS) entry which is preliminary data.</text>
</comment>
<evidence type="ECO:0000313" key="1">
    <source>
        <dbReference type="EMBL" id="MEV0708780.1"/>
    </source>
</evidence>
<dbReference type="EMBL" id="JBFAKC010000005">
    <property type="protein sequence ID" value="MEV0708780.1"/>
    <property type="molecule type" value="Genomic_DNA"/>
</dbReference>